<keyword evidence="1" id="KW-0863">Zinc-finger</keyword>
<dbReference type="EMBL" id="BDDD01000915">
    <property type="protein sequence ID" value="GAV71458.1"/>
    <property type="molecule type" value="Genomic_DNA"/>
</dbReference>
<dbReference type="InParanoid" id="A0A1Q3BU78"/>
<feature type="region of interest" description="Disordered" evidence="2">
    <location>
        <begin position="482"/>
        <end position="552"/>
    </location>
</feature>
<organism evidence="4 5">
    <name type="scientific">Cephalotus follicularis</name>
    <name type="common">Albany pitcher plant</name>
    <dbReference type="NCBI Taxonomy" id="3775"/>
    <lineage>
        <taxon>Eukaryota</taxon>
        <taxon>Viridiplantae</taxon>
        <taxon>Streptophyta</taxon>
        <taxon>Embryophyta</taxon>
        <taxon>Tracheophyta</taxon>
        <taxon>Spermatophyta</taxon>
        <taxon>Magnoliopsida</taxon>
        <taxon>eudicotyledons</taxon>
        <taxon>Gunneridae</taxon>
        <taxon>Pentapetalae</taxon>
        <taxon>rosids</taxon>
        <taxon>fabids</taxon>
        <taxon>Oxalidales</taxon>
        <taxon>Cephalotaceae</taxon>
        <taxon>Cephalotus</taxon>
    </lineage>
</organism>
<dbReference type="Proteomes" id="UP000187406">
    <property type="component" value="Unassembled WGS sequence"/>
</dbReference>
<accession>A0A1Q3BU78</accession>
<evidence type="ECO:0000256" key="1">
    <source>
        <dbReference type="PROSITE-ProRule" id="PRU00175"/>
    </source>
</evidence>
<proteinExistence type="predicted"/>
<gene>
    <name evidence="4" type="ORF">CFOL_v3_14952</name>
</gene>
<evidence type="ECO:0000313" key="5">
    <source>
        <dbReference type="Proteomes" id="UP000187406"/>
    </source>
</evidence>
<keyword evidence="1" id="KW-0862">Zinc</keyword>
<dbReference type="CDD" id="cd16448">
    <property type="entry name" value="RING-H2"/>
    <property type="match status" value="1"/>
</dbReference>
<feature type="compositionally biased region" description="Polar residues" evidence="2">
    <location>
        <begin position="509"/>
        <end position="524"/>
    </location>
</feature>
<dbReference type="PROSITE" id="PS50089">
    <property type="entry name" value="ZF_RING_2"/>
    <property type="match status" value="1"/>
</dbReference>
<comment type="caution">
    <text evidence="4">The sequence shown here is derived from an EMBL/GenBank/DDBJ whole genome shotgun (WGS) entry which is preliminary data.</text>
</comment>
<reference evidence="5" key="1">
    <citation type="submission" date="2016-04" db="EMBL/GenBank/DDBJ databases">
        <title>Cephalotus genome sequencing.</title>
        <authorList>
            <person name="Fukushima K."/>
            <person name="Hasebe M."/>
            <person name="Fang X."/>
        </authorList>
    </citation>
    <scope>NUCLEOTIDE SEQUENCE [LARGE SCALE GENOMIC DNA]</scope>
    <source>
        <strain evidence="5">cv. St1</strain>
    </source>
</reference>
<dbReference type="SUPFAM" id="SSF57850">
    <property type="entry name" value="RING/U-box"/>
    <property type="match status" value="1"/>
</dbReference>
<keyword evidence="5" id="KW-1185">Reference proteome</keyword>
<feature type="region of interest" description="Disordered" evidence="2">
    <location>
        <begin position="457"/>
        <end position="476"/>
    </location>
</feature>
<dbReference type="OrthoDB" id="1887047at2759"/>
<evidence type="ECO:0000256" key="2">
    <source>
        <dbReference type="SAM" id="MobiDB-lite"/>
    </source>
</evidence>
<dbReference type="GO" id="GO:0008270">
    <property type="term" value="F:zinc ion binding"/>
    <property type="evidence" value="ECO:0007669"/>
    <property type="project" value="UniProtKB-KW"/>
</dbReference>
<dbReference type="PANTHER" id="PTHR31150:SF19">
    <property type="entry name" value="RING-TYPE DOMAIN-CONTAINING PROTEIN"/>
    <property type="match status" value="1"/>
</dbReference>
<protein>
    <recommendedName>
        <fullName evidence="3">RING-type domain-containing protein</fullName>
    </recommendedName>
</protein>
<name>A0A1Q3BU78_CEPFO</name>
<keyword evidence="1" id="KW-0479">Metal-binding</keyword>
<feature type="domain" description="RING-type" evidence="3">
    <location>
        <begin position="615"/>
        <end position="670"/>
    </location>
</feature>
<dbReference type="PANTHER" id="PTHR31150">
    <property type="entry name" value="EXPRESSED PROTEIN"/>
    <property type="match status" value="1"/>
</dbReference>
<evidence type="ECO:0000259" key="3">
    <source>
        <dbReference type="PROSITE" id="PS50089"/>
    </source>
</evidence>
<dbReference type="AlphaFoldDB" id="A0A1Q3BU78"/>
<dbReference type="InterPro" id="IPR001841">
    <property type="entry name" value="Znf_RING"/>
</dbReference>
<evidence type="ECO:0000313" key="4">
    <source>
        <dbReference type="EMBL" id="GAV71458.1"/>
    </source>
</evidence>
<sequence>MASEKPKHKEGIPASDALPQINEELGFDSISNEAVYSTGIFDAIPNINMLSSPHSQFTDVHNMPQSYSQEIPLNDFDLMSDVSQFDSSQISEIYPNSLYGPVSDIPHLKGNFIEMCQLPTLSHSVDSNTVIAAATNANALQDHQTDRNHVTASDNALRCLQMGRQGVEANTRNTDWPHLTGSSICHEGSTPMSGHETGTDNKGLISVVHSSYPEKLDGSILTLGVGGDTVARSNFNVSSRNITHKAGRNVHPQLDSSCCQTDATSYLNHSVTGHGFSSCQSNAGGISSVAQNVGEHTDLVQNVGRLTERPSLSFKNLRLANSNSTGFNLGSSLVSQMPQVDNHQYNTPNNWNLGLGEDIDLRFENVDDRRVFQSYQAISSVPFNSTQAGVPYSRQLRVPEWTSLSSSMTKKTTPPASVQLQQRYTGSPGSFLSEFNKVSPPLGIAKSNTKLNQSGQVMPVANKSGPSQASNVHVKPSLKRVATQPPLENESGPSQGSNVLVRPSHKRSATQPLPANESGPSEASNVLVRPPRKRGGTKPHPATPEGQCRKARTRIYSRPSIPSLAQSAPSVKPLAPTTLQHLARTTPSPITMTIPPIHIKWQDPDGNSRFSELKCVLCKRDLSYVPDGPFMQPAVPPAVAVLPCGHCFHDDCLKRITPKDQAENPPCIPCVIGEG</sequence>